<reference evidence="1 2" key="1">
    <citation type="submission" date="2018-03" db="EMBL/GenBank/DDBJ databases">
        <title>Genomic Encyclopedia of Archaeal and Bacterial Type Strains, Phase II (KMG-II): from individual species to whole genera.</title>
        <authorList>
            <person name="Goeker M."/>
        </authorList>
    </citation>
    <scope>NUCLEOTIDE SEQUENCE [LARGE SCALE GENOMIC DNA]</scope>
    <source>
        <strain evidence="1 2">DSM 18107</strain>
    </source>
</reference>
<dbReference type="AlphaFoldDB" id="A0A2P8GNR8"/>
<name>A0A2P8GNR8_9BACT</name>
<dbReference type="EMBL" id="PYGK01000001">
    <property type="protein sequence ID" value="PSL35601.1"/>
    <property type="molecule type" value="Genomic_DNA"/>
</dbReference>
<evidence type="ECO:0000313" key="1">
    <source>
        <dbReference type="EMBL" id="PSL35601.1"/>
    </source>
</evidence>
<evidence type="ECO:0000313" key="2">
    <source>
        <dbReference type="Proteomes" id="UP000240978"/>
    </source>
</evidence>
<comment type="caution">
    <text evidence="1">The sequence shown here is derived from an EMBL/GenBank/DDBJ whole genome shotgun (WGS) entry which is preliminary data.</text>
</comment>
<keyword evidence="2" id="KW-1185">Reference proteome</keyword>
<proteinExistence type="predicted"/>
<protein>
    <submittedName>
        <fullName evidence="1">Uncharacterized protein</fullName>
    </submittedName>
</protein>
<dbReference type="Proteomes" id="UP000240978">
    <property type="component" value="Unassembled WGS sequence"/>
</dbReference>
<organism evidence="1 2">
    <name type="scientific">Chitinophaga ginsengisoli</name>
    <dbReference type="NCBI Taxonomy" id="363837"/>
    <lineage>
        <taxon>Bacteria</taxon>
        <taxon>Pseudomonadati</taxon>
        <taxon>Bacteroidota</taxon>
        <taxon>Chitinophagia</taxon>
        <taxon>Chitinophagales</taxon>
        <taxon>Chitinophagaceae</taxon>
        <taxon>Chitinophaga</taxon>
    </lineage>
</organism>
<gene>
    <name evidence="1" type="ORF">CLV42_101362</name>
</gene>
<accession>A0A2P8GNR8</accession>
<sequence length="68" mass="8098">MPVNLLNQIMECNVFLRKGVKCTLFLICPLHRNQKAITFSIHAINPLTLWKEENSFSKAHWQDYPRWL</sequence>